<comment type="caution">
    <text evidence="2">The sequence shown here is derived from an EMBL/GenBank/DDBJ whole genome shotgun (WGS) entry which is preliminary data.</text>
</comment>
<sequence>MEKAREVVEGAPDKTATHWVFRKIPNYYSVDFQSWFHDGEWWDSDCHTEQDLIDSYGEDFVVSLFDLKRLIDSLETIESWGGIKNCKELVRRATSNQEPPEKSFARKLQMDVAN</sequence>
<organism evidence="2 3">
    <name type="scientific">Acinetobacter baumannii</name>
    <dbReference type="NCBI Taxonomy" id="470"/>
    <lineage>
        <taxon>Bacteria</taxon>
        <taxon>Pseudomonadati</taxon>
        <taxon>Pseudomonadota</taxon>
        <taxon>Gammaproteobacteria</taxon>
        <taxon>Moraxellales</taxon>
        <taxon>Moraxellaceae</taxon>
        <taxon>Acinetobacter</taxon>
        <taxon>Acinetobacter calcoaceticus/baumannii complex</taxon>
    </lineage>
</organism>
<protein>
    <submittedName>
        <fullName evidence="2">Uncharacterized protein</fullName>
    </submittedName>
</protein>
<evidence type="ECO:0000313" key="2">
    <source>
        <dbReference type="EMBL" id="TPU61601.1"/>
    </source>
</evidence>
<feature type="non-terminal residue" evidence="2">
    <location>
        <position position="114"/>
    </location>
</feature>
<accession>A0A8B5UGJ8</accession>
<proteinExistence type="predicted"/>
<dbReference type="Proteomes" id="UP000315888">
    <property type="component" value="Unassembled WGS sequence"/>
</dbReference>
<feature type="region of interest" description="Disordered" evidence="1">
    <location>
        <begin position="94"/>
        <end position="114"/>
    </location>
</feature>
<dbReference type="AlphaFoldDB" id="A0A8B5UGJ8"/>
<evidence type="ECO:0000256" key="1">
    <source>
        <dbReference type="SAM" id="MobiDB-lite"/>
    </source>
</evidence>
<gene>
    <name evidence="2" type="ORF">FJU42_15435</name>
</gene>
<reference evidence="2 3" key="1">
    <citation type="submission" date="2019-06" db="EMBL/GenBank/DDBJ databases">
        <title>A Diverse Panel of Clinical Acinetobacter baumannii for Research Use.</title>
        <authorList>
            <person name="Mcgann P."/>
            <person name="Snesrud E."/>
            <person name="Galac M.R."/>
        </authorList>
    </citation>
    <scope>NUCLEOTIDE SEQUENCE [LARGE SCALE GENOMIC DNA]</scope>
    <source>
        <strain evidence="2 3">MRSN14237</strain>
    </source>
</reference>
<name>A0A8B5UGJ8_ACIBA</name>
<evidence type="ECO:0000313" key="3">
    <source>
        <dbReference type="Proteomes" id="UP000315888"/>
    </source>
</evidence>
<dbReference type="EMBL" id="VHGY01000043">
    <property type="protein sequence ID" value="TPU61601.1"/>
    <property type="molecule type" value="Genomic_DNA"/>
</dbReference>